<dbReference type="Proteomes" id="UP000016930">
    <property type="component" value="Unassembled WGS sequence"/>
</dbReference>
<evidence type="ECO:0000313" key="2">
    <source>
        <dbReference type="Proteomes" id="UP000016930"/>
    </source>
</evidence>
<dbReference type="HOGENOM" id="CLU_3032185_0_0_1"/>
<evidence type="ECO:0000313" key="1">
    <source>
        <dbReference type="EMBL" id="EMD30256.1"/>
    </source>
</evidence>
<dbReference type="AlphaFoldDB" id="M2QUR4"/>
<accession>M2QUR4</accession>
<reference evidence="1 2" key="1">
    <citation type="journal article" date="2012" name="Proc. Natl. Acad. Sci. U.S.A.">
        <title>Comparative genomics of Ceriporiopsis subvermispora and Phanerochaete chrysosporium provide insight into selective ligninolysis.</title>
        <authorList>
            <person name="Fernandez-Fueyo E."/>
            <person name="Ruiz-Duenas F.J."/>
            <person name="Ferreira P."/>
            <person name="Floudas D."/>
            <person name="Hibbett D.S."/>
            <person name="Canessa P."/>
            <person name="Larrondo L.F."/>
            <person name="James T.Y."/>
            <person name="Seelenfreund D."/>
            <person name="Lobos S."/>
            <person name="Polanco R."/>
            <person name="Tello M."/>
            <person name="Honda Y."/>
            <person name="Watanabe T."/>
            <person name="Watanabe T."/>
            <person name="Ryu J.S."/>
            <person name="Kubicek C.P."/>
            <person name="Schmoll M."/>
            <person name="Gaskell J."/>
            <person name="Hammel K.E."/>
            <person name="St John F.J."/>
            <person name="Vanden Wymelenberg A."/>
            <person name="Sabat G."/>
            <person name="Splinter BonDurant S."/>
            <person name="Syed K."/>
            <person name="Yadav J.S."/>
            <person name="Doddapaneni H."/>
            <person name="Subramanian V."/>
            <person name="Lavin J.L."/>
            <person name="Oguiza J.A."/>
            <person name="Perez G."/>
            <person name="Pisabarro A.G."/>
            <person name="Ramirez L."/>
            <person name="Santoyo F."/>
            <person name="Master E."/>
            <person name="Coutinho P.M."/>
            <person name="Henrissat B."/>
            <person name="Lombard V."/>
            <person name="Magnuson J.K."/>
            <person name="Kuees U."/>
            <person name="Hori C."/>
            <person name="Igarashi K."/>
            <person name="Samejima M."/>
            <person name="Held B.W."/>
            <person name="Barry K.W."/>
            <person name="LaButti K.M."/>
            <person name="Lapidus A."/>
            <person name="Lindquist E.A."/>
            <person name="Lucas S.M."/>
            <person name="Riley R."/>
            <person name="Salamov A.A."/>
            <person name="Hoffmeister D."/>
            <person name="Schwenk D."/>
            <person name="Hadar Y."/>
            <person name="Yarden O."/>
            <person name="de Vries R.P."/>
            <person name="Wiebenga A."/>
            <person name="Stenlid J."/>
            <person name="Eastwood D."/>
            <person name="Grigoriev I.V."/>
            <person name="Berka R.M."/>
            <person name="Blanchette R.A."/>
            <person name="Kersten P."/>
            <person name="Martinez A.T."/>
            <person name="Vicuna R."/>
            <person name="Cullen D."/>
        </authorList>
    </citation>
    <scope>NUCLEOTIDE SEQUENCE [LARGE SCALE GENOMIC DNA]</scope>
    <source>
        <strain evidence="1 2">B</strain>
    </source>
</reference>
<sequence>MVLQGLANNMPGHVALPLASAALSGRAAGKQIVPRSFELRQLRCVYFSRRGTPPL</sequence>
<dbReference type="EMBL" id="KB446488">
    <property type="protein sequence ID" value="EMD30256.1"/>
    <property type="molecule type" value="Genomic_DNA"/>
</dbReference>
<protein>
    <submittedName>
        <fullName evidence="1">Uncharacterized protein</fullName>
    </submittedName>
</protein>
<proteinExistence type="predicted"/>
<name>M2QUR4_CERS8</name>
<keyword evidence="2" id="KW-1185">Reference proteome</keyword>
<gene>
    <name evidence="1" type="ORF">CERSUDRAFT_101715</name>
</gene>
<organism evidence="1 2">
    <name type="scientific">Ceriporiopsis subvermispora (strain B)</name>
    <name type="common">White-rot fungus</name>
    <name type="synonym">Gelatoporia subvermispora</name>
    <dbReference type="NCBI Taxonomy" id="914234"/>
    <lineage>
        <taxon>Eukaryota</taxon>
        <taxon>Fungi</taxon>
        <taxon>Dikarya</taxon>
        <taxon>Basidiomycota</taxon>
        <taxon>Agaricomycotina</taxon>
        <taxon>Agaricomycetes</taxon>
        <taxon>Polyporales</taxon>
        <taxon>Gelatoporiaceae</taxon>
        <taxon>Gelatoporia</taxon>
    </lineage>
</organism>